<dbReference type="InterPro" id="IPR008927">
    <property type="entry name" value="6-PGluconate_DH-like_C_sf"/>
</dbReference>
<gene>
    <name evidence="2" type="ORF">FOE67_03210</name>
</gene>
<sequence length="279" mass="29571">MVTITLLHPGTMGTAIGAEARKTGTRVLWVPRGRSEATRRRAEQAGFEATPSLTDALDVSDLVLSVCPTQVADEVADRVAETGYEGLFIEANALGPAHVARIAARLTPASVVDACIFGPDSHRHRVAHLYLSADAPAQRAAELLATAFAGTRVETTVVSGSAAALKMAFVAHQRSSRVLAAVSHALARSHGVGDELLREARLMGADTLADPGYFPTLAARAWRWHPELDEVAGTLRDAGLPSALAHATTEVMARWEDDKDASPSVEAVLDRLFTETNGP</sequence>
<protein>
    <submittedName>
        <fullName evidence="2">DUF1932 domain-containing protein</fullName>
    </submittedName>
</protein>
<dbReference type="RefSeq" id="WP_182660211.1">
    <property type="nucleotide sequence ID" value="NZ_VKHS01000033.1"/>
</dbReference>
<proteinExistence type="predicted"/>
<dbReference type="InterPro" id="IPR015814">
    <property type="entry name" value="Pgluconate_DH_NAD-bd_C"/>
</dbReference>
<keyword evidence="3" id="KW-1185">Reference proteome</keyword>
<dbReference type="Pfam" id="PF09130">
    <property type="entry name" value="DUF1932"/>
    <property type="match status" value="1"/>
</dbReference>
<dbReference type="EMBL" id="VKHS01000033">
    <property type="protein sequence ID" value="MBB0228542.1"/>
    <property type="molecule type" value="Genomic_DNA"/>
</dbReference>
<dbReference type="Proteomes" id="UP000530234">
    <property type="component" value="Unassembled WGS sequence"/>
</dbReference>
<feature type="domain" description="Phosphogluconate dehydrogenase NAD-binding putative C-terminal" evidence="1">
    <location>
        <begin position="187"/>
        <end position="255"/>
    </location>
</feature>
<dbReference type="Gene3D" id="3.40.50.720">
    <property type="entry name" value="NAD(P)-binding Rossmann-like Domain"/>
    <property type="match status" value="1"/>
</dbReference>
<organism evidence="2 3">
    <name type="scientific">Streptomyces calidiresistens</name>
    <dbReference type="NCBI Taxonomy" id="1485586"/>
    <lineage>
        <taxon>Bacteria</taxon>
        <taxon>Bacillati</taxon>
        <taxon>Actinomycetota</taxon>
        <taxon>Actinomycetes</taxon>
        <taxon>Kitasatosporales</taxon>
        <taxon>Streptomycetaceae</taxon>
        <taxon>Streptomyces</taxon>
    </lineage>
</organism>
<evidence type="ECO:0000313" key="2">
    <source>
        <dbReference type="EMBL" id="MBB0228542.1"/>
    </source>
</evidence>
<accession>A0A7W3T095</accession>
<dbReference type="SUPFAM" id="SSF51735">
    <property type="entry name" value="NAD(P)-binding Rossmann-fold domains"/>
    <property type="match status" value="1"/>
</dbReference>
<name>A0A7W3T095_9ACTN</name>
<dbReference type="SUPFAM" id="SSF48179">
    <property type="entry name" value="6-phosphogluconate dehydrogenase C-terminal domain-like"/>
    <property type="match status" value="1"/>
</dbReference>
<dbReference type="InterPro" id="IPR013328">
    <property type="entry name" value="6PGD_dom2"/>
</dbReference>
<comment type="caution">
    <text evidence="2">The sequence shown here is derived from an EMBL/GenBank/DDBJ whole genome shotgun (WGS) entry which is preliminary data.</text>
</comment>
<dbReference type="InterPro" id="IPR036291">
    <property type="entry name" value="NAD(P)-bd_dom_sf"/>
</dbReference>
<dbReference type="AlphaFoldDB" id="A0A7W3T095"/>
<reference evidence="3" key="1">
    <citation type="submission" date="2019-10" db="EMBL/GenBank/DDBJ databases">
        <title>Streptomyces sp. nov., a novel actinobacterium isolated from alkaline environment.</title>
        <authorList>
            <person name="Golinska P."/>
        </authorList>
    </citation>
    <scope>NUCLEOTIDE SEQUENCE [LARGE SCALE GENOMIC DNA]</scope>
    <source>
        <strain evidence="3">DSM 42108</strain>
    </source>
</reference>
<evidence type="ECO:0000313" key="3">
    <source>
        <dbReference type="Proteomes" id="UP000530234"/>
    </source>
</evidence>
<evidence type="ECO:0000259" key="1">
    <source>
        <dbReference type="Pfam" id="PF09130"/>
    </source>
</evidence>
<dbReference type="Gene3D" id="1.10.1040.10">
    <property type="entry name" value="N-(1-d-carboxylethyl)-l-norvaline Dehydrogenase, domain 2"/>
    <property type="match status" value="1"/>
</dbReference>